<dbReference type="Proteomes" id="UP001168821">
    <property type="component" value="Unassembled WGS sequence"/>
</dbReference>
<dbReference type="AlphaFoldDB" id="A0AA38M7S6"/>
<keyword evidence="1" id="KW-1133">Transmembrane helix</keyword>
<reference evidence="2" key="1">
    <citation type="journal article" date="2023" name="G3 (Bethesda)">
        <title>Whole genome assemblies of Zophobas morio and Tenebrio molitor.</title>
        <authorList>
            <person name="Kaur S."/>
            <person name="Stinson S.A."/>
            <person name="diCenzo G.C."/>
        </authorList>
    </citation>
    <scope>NUCLEOTIDE SEQUENCE</scope>
    <source>
        <strain evidence="2">QUZm001</strain>
    </source>
</reference>
<proteinExistence type="predicted"/>
<dbReference type="EMBL" id="JALNTZ010000007">
    <property type="protein sequence ID" value="KAJ3645697.1"/>
    <property type="molecule type" value="Genomic_DNA"/>
</dbReference>
<evidence type="ECO:0008006" key="4">
    <source>
        <dbReference type="Google" id="ProtNLM"/>
    </source>
</evidence>
<organism evidence="2 3">
    <name type="scientific">Zophobas morio</name>
    <dbReference type="NCBI Taxonomy" id="2755281"/>
    <lineage>
        <taxon>Eukaryota</taxon>
        <taxon>Metazoa</taxon>
        <taxon>Ecdysozoa</taxon>
        <taxon>Arthropoda</taxon>
        <taxon>Hexapoda</taxon>
        <taxon>Insecta</taxon>
        <taxon>Pterygota</taxon>
        <taxon>Neoptera</taxon>
        <taxon>Endopterygota</taxon>
        <taxon>Coleoptera</taxon>
        <taxon>Polyphaga</taxon>
        <taxon>Cucujiformia</taxon>
        <taxon>Tenebrionidae</taxon>
        <taxon>Zophobas</taxon>
    </lineage>
</organism>
<keyword evidence="1" id="KW-0812">Transmembrane</keyword>
<accession>A0AA38M7S6</accession>
<evidence type="ECO:0000313" key="3">
    <source>
        <dbReference type="Proteomes" id="UP001168821"/>
    </source>
</evidence>
<feature type="transmembrane region" description="Helical" evidence="1">
    <location>
        <begin position="245"/>
        <end position="266"/>
    </location>
</feature>
<name>A0AA38M7S6_9CUCU</name>
<keyword evidence="3" id="KW-1185">Reference proteome</keyword>
<protein>
    <recommendedName>
        <fullName evidence="4">SEFIR domain-containing protein</fullName>
    </recommendedName>
</protein>
<comment type="caution">
    <text evidence="2">The sequence shown here is derived from an EMBL/GenBank/DDBJ whole genome shotgun (WGS) entry which is preliminary data.</text>
</comment>
<sequence>MPSNLHYLWIFVIIWQPTLCFYNLCQSSQNKVLNHEECTDLYFEPSEKATSLGRVGLELEQNSLKITPEASSWTNTFLKISTRDNSTNQFCSTLVKEGSSNFYCFTFMPEVENETLLIEYKVENLPEISSRRFIFSFPNWKEMPLFLYIDQTDLSRLVLRAQKLPSFINISSYKVEAYKEKNGNTNLQDSKLFSSSDDIHYELFTYNDVGKYYFTVSVLGNNCTNSVCMKMSTPKVSIGRKGTRVVIGIVGASFILPFILFIFHILTKKYPEESASKSEERLVVAYRSSSKKHNEVVLTFAALLEQMGSNLVVDVIDLAKTTKKFPQKFCIDSLIIANRIIYVAPPKHDLNPILIDKSLSDKEFFAVIFDYCANRLPQFVDTSKTFKLFEDFENFMHALNISGSYDAAIYHDLVRKTEEAKIETDHSFKDTIPQIVITDSEPQEHDSLISENVIL</sequence>
<keyword evidence="1" id="KW-0472">Membrane</keyword>
<feature type="transmembrane region" description="Helical" evidence="1">
    <location>
        <begin position="6"/>
        <end position="25"/>
    </location>
</feature>
<evidence type="ECO:0000256" key="1">
    <source>
        <dbReference type="SAM" id="Phobius"/>
    </source>
</evidence>
<gene>
    <name evidence="2" type="ORF">Zmor_023337</name>
</gene>
<evidence type="ECO:0000313" key="2">
    <source>
        <dbReference type="EMBL" id="KAJ3645697.1"/>
    </source>
</evidence>